<evidence type="ECO:0000313" key="2">
    <source>
        <dbReference type="EMBL" id="KAF2206695.1"/>
    </source>
</evidence>
<dbReference type="EMBL" id="ML992714">
    <property type="protein sequence ID" value="KAF2206695.1"/>
    <property type="molecule type" value="Genomic_DNA"/>
</dbReference>
<dbReference type="AlphaFoldDB" id="A0A6A6EYA6"/>
<keyword evidence="3" id="KW-1185">Reference proteome</keyword>
<evidence type="ECO:0000256" key="1">
    <source>
        <dbReference type="SAM" id="MobiDB-lite"/>
    </source>
</evidence>
<protein>
    <submittedName>
        <fullName evidence="2">Uncharacterized protein</fullName>
    </submittedName>
</protein>
<gene>
    <name evidence="2" type="ORF">CERZMDRAFT_89113</name>
</gene>
<evidence type="ECO:0000313" key="3">
    <source>
        <dbReference type="Proteomes" id="UP000799539"/>
    </source>
</evidence>
<feature type="region of interest" description="Disordered" evidence="1">
    <location>
        <begin position="1"/>
        <end position="31"/>
    </location>
</feature>
<organism evidence="2 3">
    <name type="scientific">Cercospora zeae-maydis SCOH1-5</name>
    <dbReference type="NCBI Taxonomy" id="717836"/>
    <lineage>
        <taxon>Eukaryota</taxon>
        <taxon>Fungi</taxon>
        <taxon>Dikarya</taxon>
        <taxon>Ascomycota</taxon>
        <taxon>Pezizomycotina</taxon>
        <taxon>Dothideomycetes</taxon>
        <taxon>Dothideomycetidae</taxon>
        <taxon>Mycosphaerellales</taxon>
        <taxon>Mycosphaerellaceae</taxon>
        <taxon>Cercospora</taxon>
    </lineage>
</organism>
<accession>A0A6A6EYA6</accession>
<sequence>MPPEPLRRLEAFDDPRHLQKPVKSASSLPSMKDGYTEFGSDFGRGTIKDASETLESLKKLKSAPVKDRRRAYVKEIYDIVTIPRSLTESKSTGTVMLCIRYHTDKGVNPLAKTQPLEEVRSRSDCIVILGKETVNTRETRLIREREQRIRYILACVHRGLNPDTGETANETAKAKMP</sequence>
<dbReference type="Proteomes" id="UP000799539">
    <property type="component" value="Unassembled WGS sequence"/>
</dbReference>
<reference evidence="2" key="1">
    <citation type="journal article" date="2020" name="Stud. Mycol.">
        <title>101 Dothideomycetes genomes: a test case for predicting lifestyles and emergence of pathogens.</title>
        <authorList>
            <person name="Haridas S."/>
            <person name="Albert R."/>
            <person name="Binder M."/>
            <person name="Bloem J."/>
            <person name="Labutti K."/>
            <person name="Salamov A."/>
            <person name="Andreopoulos B."/>
            <person name="Baker S."/>
            <person name="Barry K."/>
            <person name="Bills G."/>
            <person name="Bluhm B."/>
            <person name="Cannon C."/>
            <person name="Castanera R."/>
            <person name="Culley D."/>
            <person name="Daum C."/>
            <person name="Ezra D."/>
            <person name="Gonzalez J."/>
            <person name="Henrissat B."/>
            <person name="Kuo A."/>
            <person name="Liang C."/>
            <person name="Lipzen A."/>
            <person name="Lutzoni F."/>
            <person name="Magnuson J."/>
            <person name="Mondo S."/>
            <person name="Nolan M."/>
            <person name="Ohm R."/>
            <person name="Pangilinan J."/>
            <person name="Park H.-J."/>
            <person name="Ramirez L."/>
            <person name="Alfaro M."/>
            <person name="Sun H."/>
            <person name="Tritt A."/>
            <person name="Yoshinaga Y."/>
            <person name="Zwiers L.-H."/>
            <person name="Turgeon B."/>
            <person name="Goodwin S."/>
            <person name="Spatafora J."/>
            <person name="Crous P."/>
            <person name="Grigoriev I."/>
        </authorList>
    </citation>
    <scope>NUCLEOTIDE SEQUENCE</scope>
    <source>
        <strain evidence="2">SCOH1-5</strain>
    </source>
</reference>
<name>A0A6A6EYA6_9PEZI</name>
<proteinExistence type="predicted"/>
<feature type="compositionally biased region" description="Basic and acidic residues" evidence="1">
    <location>
        <begin position="1"/>
        <end position="17"/>
    </location>
</feature>